<evidence type="ECO:0000256" key="8">
    <source>
        <dbReference type="ARBA" id="ARBA00023125"/>
    </source>
</evidence>
<dbReference type="KEGG" id="aji:C0Z10_06520"/>
<dbReference type="InterPro" id="IPR000214">
    <property type="entry name" value="Znf_DNA_glyclase/AP_lyase"/>
</dbReference>
<keyword evidence="12" id="KW-0326">Glycosidase</keyword>
<dbReference type="PANTHER" id="PTHR42697:SF1">
    <property type="entry name" value="ENDONUCLEASE 8"/>
    <property type="match status" value="1"/>
</dbReference>
<evidence type="ECO:0000256" key="11">
    <source>
        <dbReference type="ARBA" id="ARBA00023268"/>
    </source>
</evidence>
<dbReference type="SUPFAM" id="SSF81624">
    <property type="entry name" value="N-terminal domain of MutM-like DNA repair proteins"/>
    <property type="match status" value="1"/>
</dbReference>
<dbReference type="GO" id="GO:0000703">
    <property type="term" value="F:oxidized pyrimidine nucleobase lesion DNA N-glycosylase activity"/>
    <property type="evidence" value="ECO:0007669"/>
    <property type="project" value="TreeGrafter"/>
</dbReference>
<dbReference type="AlphaFoldDB" id="A0A3Q9UJC1"/>
<dbReference type="GO" id="GO:0003684">
    <property type="term" value="F:damaged DNA binding"/>
    <property type="evidence" value="ECO:0007669"/>
    <property type="project" value="InterPro"/>
</dbReference>
<evidence type="ECO:0000313" key="13">
    <source>
        <dbReference type="EMBL" id="AZZ39460.1"/>
    </source>
</evidence>
<keyword evidence="5" id="KW-0863">Zinc-finger</keyword>
<dbReference type="GO" id="GO:0006284">
    <property type="term" value="P:base-excision repair"/>
    <property type="evidence" value="ECO:0007669"/>
    <property type="project" value="InterPro"/>
</dbReference>
<evidence type="ECO:0000256" key="6">
    <source>
        <dbReference type="ARBA" id="ARBA00022801"/>
    </source>
</evidence>
<comment type="similarity">
    <text evidence="1">Belongs to the FPG family.</text>
</comment>
<dbReference type="GO" id="GO:0140078">
    <property type="term" value="F:class I DNA-(apurinic or apyrimidinic site) endonuclease activity"/>
    <property type="evidence" value="ECO:0007669"/>
    <property type="project" value="UniProtKB-EC"/>
</dbReference>
<dbReference type="Gene3D" id="3.20.190.10">
    <property type="entry name" value="MutM-like, N-terminal"/>
    <property type="match status" value="1"/>
</dbReference>
<dbReference type="InterPro" id="IPR015886">
    <property type="entry name" value="H2TH_FPG"/>
</dbReference>
<evidence type="ECO:0000256" key="3">
    <source>
        <dbReference type="ARBA" id="ARBA00022723"/>
    </source>
</evidence>
<keyword evidence="8" id="KW-0238">DNA-binding</keyword>
<keyword evidence="11" id="KW-0511">Multifunctional enzyme</keyword>
<dbReference type="Gene3D" id="1.10.8.50">
    <property type="match status" value="1"/>
</dbReference>
<keyword evidence="7" id="KW-0862">Zinc</keyword>
<dbReference type="PROSITE" id="PS51066">
    <property type="entry name" value="ZF_FPG_2"/>
    <property type="match status" value="1"/>
</dbReference>
<evidence type="ECO:0000313" key="14">
    <source>
        <dbReference type="Proteomes" id="UP000285875"/>
    </source>
</evidence>
<evidence type="ECO:0000256" key="5">
    <source>
        <dbReference type="ARBA" id="ARBA00022771"/>
    </source>
</evidence>
<protein>
    <recommendedName>
        <fullName evidence="2">DNA-(apurinic or apyrimidinic site) lyase</fullName>
        <ecNumber evidence="2">4.2.99.18</ecNumber>
    </recommendedName>
</protein>
<reference evidence="14" key="1">
    <citation type="submission" date="2017-12" db="EMBL/GenBank/DDBJ databases">
        <title>Whole genome sequencing of Acidipropionibacterium jensenii strains JS279 and JS280.</title>
        <authorList>
            <person name="Deptula P."/>
            <person name="Laine P."/>
            <person name="Smolander O.-P."/>
            <person name="Paulin L."/>
            <person name="Auvinen P."/>
            <person name="Varmanen P."/>
        </authorList>
    </citation>
    <scope>NUCLEOTIDE SEQUENCE [LARGE SCALE GENOMIC DNA]</scope>
    <source>
        <strain evidence="14">JS280</strain>
    </source>
</reference>
<dbReference type="SMART" id="SM00898">
    <property type="entry name" value="Fapy_DNA_glyco"/>
    <property type="match status" value="1"/>
</dbReference>
<evidence type="ECO:0000256" key="10">
    <source>
        <dbReference type="ARBA" id="ARBA00023239"/>
    </source>
</evidence>
<keyword evidence="3" id="KW-0479">Metal-binding</keyword>
<keyword evidence="4" id="KW-0227">DNA damage</keyword>
<dbReference type="EMBL" id="CP025570">
    <property type="protein sequence ID" value="AZZ39460.1"/>
    <property type="molecule type" value="Genomic_DNA"/>
</dbReference>
<keyword evidence="10" id="KW-0456">Lyase</keyword>
<keyword evidence="9" id="KW-0234">DNA repair</keyword>
<dbReference type="InterPro" id="IPR044090">
    <property type="entry name" value="Nei2_N"/>
</dbReference>
<dbReference type="SMART" id="SM01232">
    <property type="entry name" value="H2TH"/>
    <property type="match status" value="1"/>
</dbReference>
<dbReference type="Proteomes" id="UP000285875">
    <property type="component" value="Chromosome"/>
</dbReference>
<dbReference type="EC" id="4.2.99.18" evidence="2"/>
<gene>
    <name evidence="13" type="ORF">C0Z10_06520</name>
</gene>
<sequence length="290" mass="31999">MPEGDSVHRLAERLRPAAGRLVTGCQLRVPRLAVADLTGATLTAVRAHGKHLLMTLAPTAPAGRIAGMPTAGEWILHTHLRMEGTWRVHPAGQRWRAPGHTARVVLRLEGARPGGPQVELVGHDLGLVELWPADELASRLGWLGPDPLDEDWDRAGRWLPSGRDEAVRRAGMHPDRPIGVNLMDQSVLAGVGNEFRAEVCFLTGLDPRRPTGDTDLPTVIDRAATLMQANRHNRYRSSTGDNRPGHRSFVFGRNHQPCLRCGTLIRNGWLGPADLPDQERVIWWCPSCQR</sequence>
<dbReference type="PROSITE" id="PS51068">
    <property type="entry name" value="FPG_CAT"/>
    <property type="match status" value="1"/>
</dbReference>
<dbReference type="SUPFAM" id="SSF46946">
    <property type="entry name" value="S13-like H2TH domain"/>
    <property type="match status" value="1"/>
</dbReference>
<dbReference type="CDD" id="cd08971">
    <property type="entry name" value="AcNei2_N"/>
    <property type="match status" value="1"/>
</dbReference>
<dbReference type="InterPro" id="IPR012319">
    <property type="entry name" value="FPG_cat"/>
</dbReference>
<evidence type="ECO:0000256" key="7">
    <source>
        <dbReference type="ARBA" id="ARBA00022833"/>
    </source>
</evidence>
<organism evidence="13 14">
    <name type="scientific">Acidipropionibacterium jensenii</name>
    <dbReference type="NCBI Taxonomy" id="1749"/>
    <lineage>
        <taxon>Bacteria</taxon>
        <taxon>Bacillati</taxon>
        <taxon>Actinomycetota</taxon>
        <taxon>Actinomycetes</taxon>
        <taxon>Propionibacteriales</taxon>
        <taxon>Propionibacteriaceae</taxon>
        <taxon>Acidipropionibacterium</taxon>
    </lineage>
</organism>
<dbReference type="InterPro" id="IPR010979">
    <property type="entry name" value="Ribosomal_uS13-like_H2TH"/>
</dbReference>
<evidence type="ECO:0000256" key="2">
    <source>
        <dbReference type="ARBA" id="ARBA00012720"/>
    </source>
</evidence>
<evidence type="ECO:0000256" key="9">
    <source>
        <dbReference type="ARBA" id="ARBA00023204"/>
    </source>
</evidence>
<evidence type="ECO:0000256" key="1">
    <source>
        <dbReference type="ARBA" id="ARBA00009409"/>
    </source>
</evidence>
<dbReference type="PANTHER" id="PTHR42697">
    <property type="entry name" value="ENDONUCLEASE 8"/>
    <property type="match status" value="1"/>
</dbReference>
<proteinExistence type="inferred from homology"/>
<name>A0A3Q9UJC1_9ACTN</name>
<accession>A0A3Q9UJC1</accession>
<dbReference type="GO" id="GO:0008270">
    <property type="term" value="F:zinc ion binding"/>
    <property type="evidence" value="ECO:0007669"/>
    <property type="project" value="UniProtKB-KW"/>
</dbReference>
<dbReference type="SUPFAM" id="SSF57716">
    <property type="entry name" value="Glucocorticoid receptor-like (DNA-binding domain)"/>
    <property type="match status" value="1"/>
</dbReference>
<evidence type="ECO:0000256" key="12">
    <source>
        <dbReference type="ARBA" id="ARBA00023295"/>
    </source>
</evidence>
<evidence type="ECO:0000256" key="4">
    <source>
        <dbReference type="ARBA" id="ARBA00022763"/>
    </source>
</evidence>
<keyword evidence="6" id="KW-0378">Hydrolase</keyword>
<dbReference type="Pfam" id="PF01149">
    <property type="entry name" value="Fapy_DNA_glyco"/>
    <property type="match status" value="1"/>
</dbReference>
<dbReference type="InterPro" id="IPR035937">
    <property type="entry name" value="FPG_N"/>
</dbReference>